<protein>
    <submittedName>
        <fullName evidence="1">Uncharacterized protein</fullName>
    </submittedName>
</protein>
<organism evidence="1 2">
    <name type="scientific">Latilactobacillus curvatus</name>
    <name type="common">Lactobacillus curvatus</name>
    <dbReference type="NCBI Taxonomy" id="28038"/>
    <lineage>
        <taxon>Bacteria</taxon>
        <taxon>Bacillati</taxon>
        <taxon>Bacillota</taxon>
        <taxon>Bacilli</taxon>
        <taxon>Lactobacillales</taxon>
        <taxon>Lactobacillaceae</taxon>
        <taxon>Latilactobacillus</taxon>
    </lineage>
</organism>
<dbReference type="Proteomes" id="UP000257607">
    <property type="component" value="Chromosome"/>
</dbReference>
<dbReference type="KEGG" id="lcv:FBA2_03025"/>
<proteinExistence type="predicted"/>
<dbReference type="RefSeq" id="WP_035186900.1">
    <property type="nucleotide sequence ID" value="NZ_BJOQ01000044.1"/>
</dbReference>
<gene>
    <name evidence="1" type="ORF">DT351_07815</name>
</gene>
<dbReference type="AlphaFoldDB" id="A0A0B2XM50"/>
<dbReference type="GeneID" id="49609965"/>
<sequence length="110" mass="12409">MKIDGCFFVTFSFAKAIVIMNSNKTHWGVKDVRKIQAGSDCHFFVVNILLVYKLGKKWAATQAFCADMVRQIGLMKTVIVIGFVYSAGVLLLTGLTLGYSSVRRWLRKNR</sequence>
<evidence type="ECO:0000313" key="2">
    <source>
        <dbReference type="Proteomes" id="UP000257607"/>
    </source>
</evidence>
<reference evidence="1 2" key="1">
    <citation type="submission" date="2018-07" db="EMBL/GenBank/DDBJ databases">
        <title>Lactobacillus curvatus genome sequence.</title>
        <authorList>
            <person name="Prechtl R."/>
        </authorList>
    </citation>
    <scope>NUCLEOTIDE SEQUENCE [LARGE SCALE GENOMIC DNA]</scope>
    <source>
        <strain evidence="1 2">TMW 1.1928</strain>
    </source>
</reference>
<accession>A0A0B2XM50</accession>
<dbReference type="EMBL" id="CP031003">
    <property type="protein sequence ID" value="AXN36278.1"/>
    <property type="molecule type" value="Genomic_DNA"/>
</dbReference>
<dbReference type="STRING" id="28038.BCY75_09655"/>
<name>A0A0B2XM50_LATCU</name>
<evidence type="ECO:0000313" key="1">
    <source>
        <dbReference type="EMBL" id="AXN36278.1"/>
    </source>
</evidence>